<reference evidence="2 3" key="1">
    <citation type="submission" date="2022-12" db="EMBL/GenBank/DDBJ databases">
        <title>Two new species, Stenotrophomonas aracearum and Stenotrophomonas oahuensis, isolated from Anthurium (Araceae family) in Hawaii.</title>
        <authorList>
            <person name="Chunag S.C."/>
            <person name="Dobhal S."/>
            <person name="Alvarez A."/>
            <person name="Arif M."/>
        </authorList>
    </citation>
    <scope>NUCLEOTIDE SEQUENCE [LARGE SCALE GENOMIC DNA]</scope>
    <source>
        <strain evidence="2 3">A5588</strain>
    </source>
</reference>
<sequence length="147" mass="15348">MLKLLRMVLTLLAVAMTTTACTSHTEAGTGLLTEFEYLGCAGDWNEDTLEPEATSSGTRDAATFLVRNPATCGFDQGSNGKAHVDGDTLKLSYTLTSSGGDAAACICEYGARFLISGLPADVAKVRVNGDNASLKGDLIRTSNAPPR</sequence>
<feature type="chain" id="PRO_5047313821" description="Lipoprotein" evidence="1">
    <location>
        <begin position="21"/>
        <end position="147"/>
    </location>
</feature>
<dbReference type="RefSeq" id="WP_311183469.1">
    <property type="nucleotide sequence ID" value="NZ_CP115543.1"/>
</dbReference>
<gene>
    <name evidence="2" type="ORF">PDM28_01120</name>
</gene>
<feature type="signal peptide" evidence="1">
    <location>
        <begin position="1"/>
        <end position="20"/>
    </location>
</feature>
<accession>A0ABY9YDT6</accession>
<name>A0ABY9YDT6_9GAMM</name>
<evidence type="ECO:0000313" key="2">
    <source>
        <dbReference type="EMBL" id="WNH48966.1"/>
    </source>
</evidence>
<proteinExistence type="predicted"/>
<evidence type="ECO:0000256" key="1">
    <source>
        <dbReference type="SAM" id="SignalP"/>
    </source>
</evidence>
<evidence type="ECO:0000313" key="3">
    <source>
        <dbReference type="Proteomes" id="UP001305421"/>
    </source>
</evidence>
<dbReference type="EMBL" id="CP115543">
    <property type="protein sequence ID" value="WNH48966.1"/>
    <property type="molecule type" value="Genomic_DNA"/>
</dbReference>
<keyword evidence="1" id="KW-0732">Signal</keyword>
<dbReference type="Proteomes" id="UP001305421">
    <property type="component" value="Chromosome"/>
</dbReference>
<dbReference type="PROSITE" id="PS51257">
    <property type="entry name" value="PROKAR_LIPOPROTEIN"/>
    <property type="match status" value="1"/>
</dbReference>
<keyword evidence="3" id="KW-1185">Reference proteome</keyword>
<evidence type="ECO:0008006" key="4">
    <source>
        <dbReference type="Google" id="ProtNLM"/>
    </source>
</evidence>
<organism evidence="2 3">
    <name type="scientific">Stenotrophomonas aracearum</name>
    <dbReference type="NCBI Taxonomy" id="3003272"/>
    <lineage>
        <taxon>Bacteria</taxon>
        <taxon>Pseudomonadati</taxon>
        <taxon>Pseudomonadota</taxon>
        <taxon>Gammaproteobacteria</taxon>
        <taxon>Lysobacterales</taxon>
        <taxon>Lysobacteraceae</taxon>
        <taxon>Stenotrophomonas</taxon>
    </lineage>
</organism>
<protein>
    <recommendedName>
        <fullName evidence="4">Lipoprotein</fullName>
    </recommendedName>
</protein>